<organism evidence="2 3">
    <name type="scientific">Candidatus Nitrospira kreftii</name>
    <dbReference type="NCBI Taxonomy" id="2652173"/>
    <lineage>
        <taxon>Bacteria</taxon>
        <taxon>Pseudomonadati</taxon>
        <taxon>Nitrospirota</taxon>
        <taxon>Nitrospiria</taxon>
        <taxon>Nitrospirales</taxon>
        <taxon>Nitrospiraceae</taxon>
        <taxon>Nitrospira</taxon>
    </lineage>
</organism>
<evidence type="ECO:0008006" key="4">
    <source>
        <dbReference type="Google" id="ProtNLM"/>
    </source>
</evidence>
<protein>
    <recommendedName>
        <fullName evidence="4">DUF2934 domain-containing protein</fullName>
    </recommendedName>
</protein>
<dbReference type="KEGG" id="nkf:Nkreftii_000216"/>
<dbReference type="InterPro" id="IPR021327">
    <property type="entry name" value="DUF2934"/>
</dbReference>
<feature type="region of interest" description="Disordered" evidence="1">
    <location>
        <begin position="1"/>
        <end position="20"/>
    </location>
</feature>
<evidence type="ECO:0000313" key="3">
    <source>
        <dbReference type="Proteomes" id="UP000593737"/>
    </source>
</evidence>
<dbReference type="Pfam" id="PF11154">
    <property type="entry name" value="DUF2934"/>
    <property type="match status" value="1"/>
</dbReference>
<dbReference type="AlphaFoldDB" id="A0A7S8FAY0"/>
<dbReference type="Proteomes" id="UP000593737">
    <property type="component" value="Chromosome"/>
</dbReference>
<evidence type="ECO:0000256" key="1">
    <source>
        <dbReference type="SAM" id="MobiDB-lite"/>
    </source>
</evidence>
<reference evidence="2 3" key="1">
    <citation type="journal article" date="2020" name="ISME J.">
        <title>Enrichment and physiological characterization of a novel comammox Nitrospira indicates ammonium inhibition of complete nitrification.</title>
        <authorList>
            <person name="Sakoula D."/>
            <person name="Koch H."/>
            <person name="Frank J."/>
            <person name="Jetten M.S.M."/>
            <person name="van Kessel M.A.H.J."/>
            <person name="Lucker S."/>
        </authorList>
    </citation>
    <scope>NUCLEOTIDE SEQUENCE [LARGE SCALE GENOMIC DNA]</scope>
    <source>
        <strain evidence="2">Comreactor17</strain>
    </source>
</reference>
<accession>A0A7S8FAY0</accession>
<dbReference type="EMBL" id="CP047423">
    <property type="protein sequence ID" value="QPD02442.1"/>
    <property type="molecule type" value="Genomic_DNA"/>
</dbReference>
<sequence length="82" mass="9276">MNVEPSRRTKKTRSRAPVNTPAKVTVHTATYTGPQVSSCDDPHILIAKRAYELYSERGYRHGNALDDWLDAEREILSQIPPV</sequence>
<name>A0A7S8FAY0_9BACT</name>
<evidence type="ECO:0000313" key="2">
    <source>
        <dbReference type="EMBL" id="QPD02442.1"/>
    </source>
</evidence>
<gene>
    <name evidence="2" type="ORF">Nkreftii_000216</name>
</gene>
<proteinExistence type="predicted"/>